<evidence type="ECO:0000256" key="1">
    <source>
        <dbReference type="SAM" id="MobiDB-lite"/>
    </source>
</evidence>
<feature type="region of interest" description="Disordered" evidence="1">
    <location>
        <begin position="1"/>
        <end position="48"/>
    </location>
</feature>
<name>A0A915DCC3_9BILA</name>
<feature type="region of interest" description="Disordered" evidence="1">
    <location>
        <begin position="65"/>
        <end position="132"/>
    </location>
</feature>
<feature type="compositionally biased region" description="Low complexity" evidence="1">
    <location>
        <begin position="22"/>
        <end position="39"/>
    </location>
</feature>
<feature type="compositionally biased region" description="Low complexity" evidence="1">
    <location>
        <begin position="70"/>
        <end position="89"/>
    </location>
</feature>
<dbReference type="AlphaFoldDB" id="A0A915DCC3"/>
<protein>
    <submittedName>
        <fullName evidence="3">Uncharacterized protein</fullName>
    </submittedName>
</protein>
<sequence length="267" mass="29045">MLARPSETHASSQKLASKKLNPLPFFRSSSLNSSPSTTPKVSSNASQVLNHNEILAVISPSSKLSTITNTSKSNCQSSRSSSRTTGLSSPHPEDPLPLPAKPIDYTTAHPSSAPRSKSGKQKKKKKNKKKKEDFSNVLVTSIKQAQEIYCKWEIFPSGSARSVLPNGVDKKRSASEKLAVVKDGHKGCGQVPIASTTSNDTYIVKEPVEKTNICATDKKDDTGRMMAMSTTTIQFGNRQVVMTGRPRREIRAEKGKDNWTSAIDTTI</sequence>
<dbReference type="WBParaSite" id="jg18410">
    <property type="protein sequence ID" value="jg18410"/>
    <property type="gene ID" value="jg18410"/>
</dbReference>
<accession>A0A915DCC3</accession>
<reference evidence="3" key="1">
    <citation type="submission" date="2022-11" db="UniProtKB">
        <authorList>
            <consortium name="WormBaseParasite"/>
        </authorList>
    </citation>
    <scope>IDENTIFICATION</scope>
</reference>
<keyword evidence="2" id="KW-1185">Reference proteome</keyword>
<feature type="compositionally biased region" description="Basic residues" evidence="1">
    <location>
        <begin position="117"/>
        <end position="129"/>
    </location>
</feature>
<dbReference type="Proteomes" id="UP000887574">
    <property type="component" value="Unplaced"/>
</dbReference>
<organism evidence="2 3">
    <name type="scientific">Ditylenchus dipsaci</name>
    <dbReference type="NCBI Taxonomy" id="166011"/>
    <lineage>
        <taxon>Eukaryota</taxon>
        <taxon>Metazoa</taxon>
        <taxon>Ecdysozoa</taxon>
        <taxon>Nematoda</taxon>
        <taxon>Chromadorea</taxon>
        <taxon>Rhabditida</taxon>
        <taxon>Tylenchina</taxon>
        <taxon>Tylenchomorpha</taxon>
        <taxon>Sphaerularioidea</taxon>
        <taxon>Anguinidae</taxon>
        <taxon>Anguininae</taxon>
        <taxon>Ditylenchus</taxon>
    </lineage>
</organism>
<evidence type="ECO:0000313" key="3">
    <source>
        <dbReference type="WBParaSite" id="jg18410"/>
    </source>
</evidence>
<evidence type="ECO:0000313" key="2">
    <source>
        <dbReference type="Proteomes" id="UP000887574"/>
    </source>
</evidence>
<proteinExistence type="predicted"/>